<dbReference type="PANTHER" id="PTHR11406:SF23">
    <property type="entry name" value="PHOSPHOGLYCERATE KINASE 1, CHLOROPLASTIC-RELATED"/>
    <property type="match status" value="1"/>
</dbReference>
<dbReference type="Gene3D" id="3.40.50.1260">
    <property type="entry name" value="Phosphoglycerate kinase, N-terminal domain"/>
    <property type="match status" value="2"/>
</dbReference>
<dbReference type="FunFam" id="3.40.50.1260:FF:000006">
    <property type="entry name" value="Phosphoglycerate kinase"/>
    <property type="match status" value="1"/>
</dbReference>
<feature type="binding site" evidence="13">
    <location>
        <position position="154"/>
    </location>
    <ligand>
        <name>(2R)-3-phosphoglycerate</name>
        <dbReference type="ChEBI" id="CHEBI:58272"/>
    </ligand>
</feature>
<evidence type="ECO:0000256" key="9">
    <source>
        <dbReference type="ARBA" id="ARBA00022777"/>
    </source>
</evidence>
<proteinExistence type="inferred from homology"/>
<evidence type="ECO:0000256" key="2">
    <source>
        <dbReference type="ARBA" id="ARBA00004838"/>
    </source>
</evidence>
<feature type="binding site" evidence="12">
    <location>
        <position position="35"/>
    </location>
    <ligand>
        <name>substrate</name>
    </ligand>
</feature>
<keyword evidence="17" id="KW-1185">Reference proteome</keyword>
<keyword evidence="9 12" id="KW-0418">Kinase</keyword>
<feature type="binding site" evidence="12 13">
    <location>
        <begin position="20"/>
        <end position="22"/>
    </location>
    <ligand>
        <name>substrate</name>
    </ligand>
</feature>
<name>A0A3L8PIN7_9ACTN</name>
<dbReference type="GO" id="GO:0005524">
    <property type="term" value="F:ATP binding"/>
    <property type="evidence" value="ECO:0007669"/>
    <property type="project" value="UniProtKB-KW"/>
</dbReference>
<comment type="subunit">
    <text evidence="4 12">Monomer.</text>
</comment>
<dbReference type="EC" id="2.7.2.3" evidence="5 12"/>
<evidence type="ECO:0000256" key="4">
    <source>
        <dbReference type="ARBA" id="ARBA00011245"/>
    </source>
</evidence>
<dbReference type="PRINTS" id="PR00477">
    <property type="entry name" value="PHGLYCKINASE"/>
</dbReference>
<evidence type="ECO:0000313" key="16">
    <source>
        <dbReference type="EMBL" id="RLV55276.1"/>
    </source>
</evidence>
<dbReference type="CDD" id="cd00318">
    <property type="entry name" value="Phosphoglycerate_kinase"/>
    <property type="match status" value="1"/>
</dbReference>
<reference evidence="16 17" key="1">
    <citation type="submission" date="2018-10" db="EMBL/GenBank/DDBJ databases">
        <title>Aeromicrobium sp. 9W16Y-2 whole genome shotgun sequence.</title>
        <authorList>
            <person name="Li F."/>
        </authorList>
    </citation>
    <scope>NUCLEOTIDE SEQUENCE [LARGE SCALE GENOMIC DNA]</scope>
    <source>
        <strain evidence="16 17">9W16Y-2</strain>
    </source>
</reference>
<feature type="binding site" evidence="12">
    <location>
        <position position="295"/>
    </location>
    <ligand>
        <name>ATP</name>
        <dbReference type="ChEBI" id="CHEBI:30616"/>
    </ligand>
</feature>
<dbReference type="InterPro" id="IPR036043">
    <property type="entry name" value="Phosphoglycerate_kinase_sf"/>
</dbReference>
<dbReference type="RefSeq" id="WP_121794874.1">
    <property type="nucleotide sequence ID" value="NZ_RDBF01000009.1"/>
</dbReference>
<dbReference type="GO" id="GO:0043531">
    <property type="term" value="F:ADP binding"/>
    <property type="evidence" value="ECO:0007669"/>
    <property type="project" value="TreeGrafter"/>
</dbReference>
<dbReference type="PROSITE" id="PS00111">
    <property type="entry name" value="PGLYCERATE_KINASE"/>
    <property type="match status" value="1"/>
</dbReference>
<dbReference type="HAMAP" id="MF_00145">
    <property type="entry name" value="Phosphoglyc_kinase"/>
    <property type="match status" value="1"/>
</dbReference>
<comment type="catalytic activity">
    <reaction evidence="1 12 15">
        <text>(2R)-3-phosphoglycerate + ATP = (2R)-3-phospho-glyceroyl phosphate + ADP</text>
        <dbReference type="Rhea" id="RHEA:14801"/>
        <dbReference type="ChEBI" id="CHEBI:30616"/>
        <dbReference type="ChEBI" id="CHEBI:57604"/>
        <dbReference type="ChEBI" id="CHEBI:58272"/>
        <dbReference type="ChEBI" id="CHEBI:456216"/>
        <dbReference type="EC" id="2.7.2.3"/>
    </reaction>
</comment>
<comment type="subcellular location">
    <subcellularLocation>
        <location evidence="12">Cytoplasm</location>
    </subcellularLocation>
</comment>
<keyword evidence="8 12" id="KW-0547">Nucleotide-binding</keyword>
<feature type="binding site" evidence="13">
    <location>
        <position position="117"/>
    </location>
    <ligand>
        <name>(2R)-3-phosphoglycerate</name>
        <dbReference type="ChEBI" id="CHEBI:58272"/>
    </ligand>
</feature>
<evidence type="ECO:0000256" key="6">
    <source>
        <dbReference type="ARBA" id="ARBA00016471"/>
    </source>
</evidence>
<dbReference type="AlphaFoldDB" id="A0A3L8PIN7"/>
<dbReference type="EMBL" id="RDBF01000009">
    <property type="protein sequence ID" value="RLV55276.1"/>
    <property type="molecule type" value="Genomic_DNA"/>
</dbReference>
<feature type="binding site" evidence="12 14">
    <location>
        <position position="326"/>
    </location>
    <ligand>
        <name>ATP</name>
        <dbReference type="ChEBI" id="CHEBI:30616"/>
    </ligand>
</feature>
<evidence type="ECO:0000256" key="14">
    <source>
        <dbReference type="PIRSR" id="PIRSR000724-2"/>
    </source>
</evidence>
<dbReference type="Proteomes" id="UP000282515">
    <property type="component" value="Unassembled WGS sequence"/>
</dbReference>
<evidence type="ECO:0000313" key="17">
    <source>
        <dbReference type="Proteomes" id="UP000282515"/>
    </source>
</evidence>
<dbReference type="GO" id="GO:0005829">
    <property type="term" value="C:cytosol"/>
    <property type="evidence" value="ECO:0007669"/>
    <property type="project" value="TreeGrafter"/>
</dbReference>
<keyword evidence="12" id="KW-0963">Cytoplasm</keyword>
<keyword evidence="11 12" id="KW-0324">Glycolysis</keyword>
<dbReference type="OrthoDB" id="9808460at2"/>
<feature type="binding site" evidence="12">
    <location>
        <position position="117"/>
    </location>
    <ligand>
        <name>substrate</name>
    </ligand>
</feature>
<dbReference type="GO" id="GO:0004618">
    <property type="term" value="F:phosphoglycerate kinase activity"/>
    <property type="evidence" value="ECO:0007669"/>
    <property type="project" value="UniProtKB-UniRule"/>
</dbReference>
<keyword evidence="10 12" id="KW-0067">ATP-binding</keyword>
<evidence type="ECO:0000256" key="8">
    <source>
        <dbReference type="ARBA" id="ARBA00022741"/>
    </source>
</evidence>
<dbReference type="GO" id="GO:0006094">
    <property type="term" value="P:gluconeogenesis"/>
    <property type="evidence" value="ECO:0007669"/>
    <property type="project" value="TreeGrafter"/>
</dbReference>
<feature type="binding site" evidence="12 13">
    <location>
        <begin position="58"/>
        <end position="61"/>
    </location>
    <ligand>
        <name>substrate</name>
    </ligand>
</feature>
<evidence type="ECO:0000256" key="10">
    <source>
        <dbReference type="ARBA" id="ARBA00022840"/>
    </source>
</evidence>
<dbReference type="SUPFAM" id="SSF53748">
    <property type="entry name" value="Phosphoglycerate kinase"/>
    <property type="match status" value="1"/>
</dbReference>
<dbReference type="FunFam" id="3.40.50.1260:FF:000003">
    <property type="entry name" value="Phosphoglycerate kinase"/>
    <property type="match status" value="1"/>
</dbReference>
<dbReference type="InterPro" id="IPR015911">
    <property type="entry name" value="Phosphoglycerate_kinase_CS"/>
</dbReference>
<comment type="similarity">
    <text evidence="3 12 15">Belongs to the phosphoglycerate kinase family.</text>
</comment>
<organism evidence="16 17">
    <name type="scientific">Aeromicrobium phragmitis</name>
    <dbReference type="NCBI Taxonomy" id="2478914"/>
    <lineage>
        <taxon>Bacteria</taxon>
        <taxon>Bacillati</taxon>
        <taxon>Actinomycetota</taxon>
        <taxon>Actinomycetes</taxon>
        <taxon>Propionibacteriales</taxon>
        <taxon>Nocardioidaceae</taxon>
        <taxon>Aeromicrobium</taxon>
    </lineage>
</organism>
<sequence length="399" mass="41240">MKTIDELGDLTGKRVLVRSDLNVPLDGTTITDDGRVRASVPTIERLARAGAKVLVTAHLGRPKGVPDPAFSLRPVAERLGELLGQPVLFANDTAGAEAQRISAAMDDGDVAVLENVRFNPGETSKDDAERGAFADQLAALADVFVSDGFGVVHRKQASVYDIATRLPAAVGGLVQAEVAVLERLTATPDRPYAVVLGGSKVSDKLGVIDNLLEKADTLLIGGGMVFTFLAAQGHSVGSSLLESDQIDVARGYIERAAEKGVELVLPTDVVVAPRFEADAPATTVAVDAIPDDQMGLDIGPDSAAAFAERIRGARTVFWNGPMGVFEMPAFAAGTKTVAQALTEVDGLSVVGGGDSAAAVRQLGFTDDQFGHISTGGGASLEYLEGATLPGLAVLDGADA</sequence>
<protein>
    <recommendedName>
        <fullName evidence="6 12">Phosphoglycerate kinase</fullName>
        <ecNumber evidence="5 12">2.7.2.3</ecNumber>
    </recommendedName>
</protein>
<gene>
    <name evidence="12" type="primary">pgk</name>
    <name evidence="16" type="ORF">D9V41_12310</name>
</gene>
<dbReference type="InterPro" id="IPR015824">
    <property type="entry name" value="Phosphoglycerate_kinase_N"/>
</dbReference>
<dbReference type="PANTHER" id="PTHR11406">
    <property type="entry name" value="PHOSPHOGLYCERATE KINASE"/>
    <property type="match status" value="1"/>
</dbReference>
<accession>A0A3L8PIN7</accession>
<dbReference type="UniPathway" id="UPA00109">
    <property type="reaction ID" value="UER00185"/>
</dbReference>
<feature type="binding site" evidence="13">
    <location>
        <position position="35"/>
    </location>
    <ligand>
        <name>(2R)-3-phosphoglycerate</name>
        <dbReference type="ChEBI" id="CHEBI:58272"/>
    </ligand>
</feature>
<evidence type="ECO:0000256" key="13">
    <source>
        <dbReference type="PIRSR" id="PIRSR000724-1"/>
    </source>
</evidence>
<evidence type="ECO:0000256" key="15">
    <source>
        <dbReference type="RuleBase" id="RU000532"/>
    </source>
</evidence>
<feature type="binding site" evidence="12 14">
    <location>
        <begin position="352"/>
        <end position="355"/>
    </location>
    <ligand>
        <name>ATP</name>
        <dbReference type="ChEBI" id="CHEBI:30616"/>
    </ligand>
</feature>
<evidence type="ECO:0000256" key="12">
    <source>
        <dbReference type="HAMAP-Rule" id="MF_00145"/>
    </source>
</evidence>
<feature type="binding site" evidence="12 14">
    <location>
        <position position="204"/>
    </location>
    <ligand>
        <name>ATP</name>
        <dbReference type="ChEBI" id="CHEBI:30616"/>
    </ligand>
</feature>
<evidence type="ECO:0000256" key="3">
    <source>
        <dbReference type="ARBA" id="ARBA00008982"/>
    </source>
</evidence>
<dbReference type="PIRSF" id="PIRSF000724">
    <property type="entry name" value="Pgk"/>
    <property type="match status" value="1"/>
</dbReference>
<evidence type="ECO:0000256" key="11">
    <source>
        <dbReference type="ARBA" id="ARBA00023152"/>
    </source>
</evidence>
<dbReference type="Pfam" id="PF00162">
    <property type="entry name" value="PGK"/>
    <property type="match status" value="1"/>
</dbReference>
<comment type="caution">
    <text evidence="16">The sequence shown here is derived from an EMBL/GenBank/DDBJ whole genome shotgun (WGS) entry which is preliminary data.</text>
</comment>
<keyword evidence="7 12" id="KW-0808">Transferase</keyword>
<dbReference type="GO" id="GO:0006096">
    <property type="term" value="P:glycolytic process"/>
    <property type="evidence" value="ECO:0007669"/>
    <property type="project" value="UniProtKB-UniRule"/>
</dbReference>
<evidence type="ECO:0000256" key="7">
    <source>
        <dbReference type="ARBA" id="ARBA00022679"/>
    </source>
</evidence>
<comment type="pathway">
    <text evidence="2 12">Carbohydrate degradation; glycolysis; pyruvate from D-glyceraldehyde 3-phosphate: step 2/5.</text>
</comment>
<evidence type="ECO:0000256" key="5">
    <source>
        <dbReference type="ARBA" id="ARBA00013061"/>
    </source>
</evidence>
<evidence type="ECO:0000256" key="1">
    <source>
        <dbReference type="ARBA" id="ARBA00000642"/>
    </source>
</evidence>
<dbReference type="InterPro" id="IPR001576">
    <property type="entry name" value="Phosphoglycerate_kinase"/>
</dbReference>
<feature type="binding site" evidence="12">
    <location>
        <position position="154"/>
    </location>
    <ligand>
        <name>substrate</name>
    </ligand>
</feature>